<evidence type="ECO:0000256" key="4">
    <source>
        <dbReference type="ARBA" id="ARBA00022475"/>
    </source>
</evidence>
<gene>
    <name evidence="10" type="ORF">XFLAVUS301_23880</name>
</gene>
<evidence type="ECO:0000256" key="7">
    <source>
        <dbReference type="ARBA" id="ARBA00023136"/>
    </source>
</evidence>
<proteinExistence type="inferred from homology"/>
<evidence type="ECO:0000256" key="6">
    <source>
        <dbReference type="ARBA" id="ARBA00022989"/>
    </source>
</evidence>
<feature type="transmembrane region" description="Helical" evidence="9">
    <location>
        <begin position="101"/>
        <end position="122"/>
    </location>
</feature>
<evidence type="ECO:0000256" key="1">
    <source>
        <dbReference type="ARBA" id="ARBA00004651"/>
    </source>
</evidence>
<dbReference type="Pfam" id="PF01594">
    <property type="entry name" value="AI-2E_transport"/>
    <property type="match status" value="1"/>
</dbReference>
<dbReference type="PANTHER" id="PTHR21716:SF53">
    <property type="entry name" value="PERMEASE PERM-RELATED"/>
    <property type="match status" value="1"/>
</dbReference>
<keyword evidence="5 9" id="KW-0812">Transmembrane</keyword>
<feature type="transmembrane region" description="Helical" evidence="9">
    <location>
        <begin position="295"/>
        <end position="323"/>
    </location>
</feature>
<dbReference type="GO" id="GO:0005886">
    <property type="term" value="C:plasma membrane"/>
    <property type="evidence" value="ECO:0007669"/>
    <property type="project" value="UniProtKB-SubCell"/>
</dbReference>
<dbReference type="AlphaFoldDB" id="A0A9W6CL30"/>
<feature type="transmembrane region" description="Helical" evidence="9">
    <location>
        <begin position="360"/>
        <end position="381"/>
    </location>
</feature>
<dbReference type="Proteomes" id="UP001144397">
    <property type="component" value="Unassembled WGS sequence"/>
</dbReference>
<evidence type="ECO:0000313" key="10">
    <source>
        <dbReference type="EMBL" id="GLI22714.1"/>
    </source>
</evidence>
<keyword evidence="6 9" id="KW-1133">Transmembrane helix</keyword>
<feature type="region of interest" description="Disordered" evidence="8">
    <location>
        <begin position="1"/>
        <end position="20"/>
    </location>
</feature>
<comment type="caution">
    <text evidence="10">The sequence shown here is derived from an EMBL/GenBank/DDBJ whole genome shotgun (WGS) entry which is preliminary data.</text>
</comment>
<dbReference type="GO" id="GO:0055085">
    <property type="term" value="P:transmembrane transport"/>
    <property type="evidence" value="ECO:0007669"/>
    <property type="project" value="TreeGrafter"/>
</dbReference>
<name>A0A9W6CL30_XANFL</name>
<evidence type="ECO:0000256" key="3">
    <source>
        <dbReference type="ARBA" id="ARBA00022448"/>
    </source>
</evidence>
<evidence type="ECO:0000256" key="5">
    <source>
        <dbReference type="ARBA" id="ARBA00022692"/>
    </source>
</evidence>
<feature type="compositionally biased region" description="Basic and acidic residues" evidence="8">
    <location>
        <begin position="1"/>
        <end position="13"/>
    </location>
</feature>
<comment type="similarity">
    <text evidence="2">Belongs to the autoinducer-2 exporter (AI-2E) (TC 2.A.86) family.</text>
</comment>
<reference evidence="10" key="1">
    <citation type="submission" date="2022-12" db="EMBL/GenBank/DDBJ databases">
        <title>Reference genome sequencing for broad-spectrum identification of bacterial and archaeal isolates by mass spectrometry.</title>
        <authorList>
            <person name="Sekiguchi Y."/>
            <person name="Tourlousse D.M."/>
        </authorList>
    </citation>
    <scope>NUCLEOTIDE SEQUENCE</scope>
    <source>
        <strain evidence="10">301</strain>
    </source>
</reference>
<protein>
    <submittedName>
        <fullName evidence="10">AI-2E family transporter</fullName>
    </submittedName>
</protein>
<feature type="transmembrane region" description="Helical" evidence="9">
    <location>
        <begin position="191"/>
        <end position="210"/>
    </location>
</feature>
<accession>A0A9W6CL30</accession>
<evidence type="ECO:0000313" key="11">
    <source>
        <dbReference type="Proteomes" id="UP001144397"/>
    </source>
</evidence>
<evidence type="ECO:0000256" key="8">
    <source>
        <dbReference type="SAM" id="MobiDB-lite"/>
    </source>
</evidence>
<evidence type="ECO:0000256" key="9">
    <source>
        <dbReference type="SAM" id="Phobius"/>
    </source>
</evidence>
<dbReference type="EMBL" id="BSDO01000003">
    <property type="protein sequence ID" value="GLI22714.1"/>
    <property type="molecule type" value="Genomic_DNA"/>
</dbReference>
<comment type="subcellular location">
    <subcellularLocation>
        <location evidence="1">Cell membrane</location>
        <topology evidence="1">Multi-pass membrane protein</topology>
    </subcellularLocation>
</comment>
<dbReference type="InterPro" id="IPR002549">
    <property type="entry name" value="AI-2E-like"/>
</dbReference>
<keyword evidence="4" id="KW-1003">Cell membrane</keyword>
<evidence type="ECO:0000256" key="2">
    <source>
        <dbReference type="ARBA" id="ARBA00009773"/>
    </source>
</evidence>
<keyword evidence="7 9" id="KW-0472">Membrane</keyword>
<dbReference type="PANTHER" id="PTHR21716">
    <property type="entry name" value="TRANSMEMBRANE PROTEIN"/>
    <property type="match status" value="1"/>
</dbReference>
<sequence>MDGDRTRMPELRSDPTSPARRGAAFARLPRMPVPIHSGMEGTSVRIQARFWVGALLLTAIVLWLLSGILLPFVAGIVLAYFLNPVVARLERIGVARTLSALVVVGIMLLLVMLFFLLALPILSSQLFEFIQRLPSYVTRLQGLLTEENREWLSGIVGDRLPDMQRSISDLMTQGVSHVLSLLSSVWSGGQALLSLFALLVVTPVVVFYILCDWNEMVGLVDRLVPVPHRPVVRGLARAMDNAVAGFVRGQATVCLLLGGFYAVSLSMVGLNFGLLIGIVSGVITFIPYVGSLTGFVLAMGVAIVQFFPDWSMIGTVLAIFVAGQTIEGYVLAPKLVGDSIGVHPVWLMFALFAFGYLFGFVGLLLAVPLTAVAGVLVRFAIARYMQSSLYQGAAEDDPPAETR</sequence>
<feature type="transmembrane region" description="Helical" evidence="9">
    <location>
        <begin position="50"/>
        <end position="81"/>
    </location>
</feature>
<organism evidence="10 11">
    <name type="scientific">Xanthobacter flavus</name>
    <dbReference type="NCBI Taxonomy" id="281"/>
    <lineage>
        <taxon>Bacteria</taxon>
        <taxon>Pseudomonadati</taxon>
        <taxon>Pseudomonadota</taxon>
        <taxon>Alphaproteobacteria</taxon>
        <taxon>Hyphomicrobiales</taxon>
        <taxon>Xanthobacteraceae</taxon>
        <taxon>Xanthobacter</taxon>
    </lineage>
</organism>
<keyword evidence="3" id="KW-0813">Transport</keyword>